<name>A0A1F8F7P8_9BACT</name>
<protein>
    <recommendedName>
        <fullName evidence="3">Polymerase nucleotidyl transferase domain-containing protein</fullName>
    </recommendedName>
</protein>
<proteinExistence type="predicted"/>
<organism evidence="1 2">
    <name type="scientific">Candidatus Yanofskybacteria bacterium RIFCSPHIGHO2_02_FULL_41_11</name>
    <dbReference type="NCBI Taxonomy" id="1802675"/>
    <lineage>
        <taxon>Bacteria</taxon>
        <taxon>Candidatus Yanofskyibacteriota</taxon>
    </lineage>
</organism>
<dbReference type="AlphaFoldDB" id="A0A1F8F7P8"/>
<comment type="caution">
    <text evidence="1">The sequence shown here is derived from an EMBL/GenBank/DDBJ whole genome shotgun (WGS) entry which is preliminary data.</text>
</comment>
<dbReference type="EMBL" id="MGJP01000058">
    <property type="protein sequence ID" value="OGN08638.1"/>
    <property type="molecule type" value="Genomic_DNA"/>
</dbReference>
<evidence type="ECO:0000313" key="2">
    <source>
        <dbReference type="Proteomes" id="UP000177167"/>
    </source>
</evidence>
<gene>
    <name evidence="1" type="ORF">A3J46_02970</name>
</gene>
<evidence type="ECO:0000313" key="1">
    <source>
        <dbReference type="EMBL" id="OGN08638.1"/>
    </source>
</evidence>
<sequence>MRVLDKVGTISYRFFMTDLRNSILATIIYYDIFNFPLSFAEIYKYLINSKRLRLNLNQEKFNLKEGNAAEIVNELDNMARAGIISHKNGFYFIPERDNLYEKRIEKDKLANRKWKKFLAITKYLQFAPYLRVVFASGSLAVNNPEPKSDFDVLVIIKSGRLYTGRLFLWVISSILGARRGRFDVVAPDKLCFNHYLTDDNLELSHRSLYIAQSLANLKPVIDRGSGTLKGEYLTPLIDKFIASNKWASSYCYNFRMTTAYRRESGNLQKRYLTPFMLALARIGEVTLNNFFGDFLEKILRTFQQRRIKNNPATYESGGRVIFSDTELEFHPRSFEKIVIENYNKGLKKFGILGVEENDSGLQN</sequence>
<accession>A0A1F8F7P8</accession>
<evidence type="ECO:0008006" key="3">
    <source>
        <dbReference type="Google" id="ProtNLM"/>
    </source>
</evidence>
<dbReference type="Proteomes" id="UP000177167">
    <property type="component" value="Unassembled WGS sequence"/>
</dbReference>
<reference evidence="1 2" key="1">
    <citation type="journal article" date="2016" name="Nat. Commun.">
        <title>Thousands of microbial genomes shed light on interconnected biogeochemical processes in an aquifer system.</title>
        <authorList>
            <person name="Anantharaman K."/>
            <person name="Brown C.T."/>
            <person name="Hug L.A."/>
            <person name="Sharon I."/>
            <person name="Castelle C.J."/>
            <person name="Probst A.J."/>
            <person name="Thomas B.C."/>
            <person name="Singh A."/>
            <person name="Wilkins M.J."/>
            <person name="Karaoz U."/>
            <person name="Brodie E.L."/>
            <person name="Williams K.H."/>
            <person name="Hubbard S.S."/>
            <person name="Banfield J.F."/>
        </authorList>
    </citation>
    <scope>NUCLEOTIDE SEQUENCE [LARGE SCALE GENOMIC DNA]</scope>
</reference>